<dbReference type="Pfam" id="PF06568">
    <property type="entry name" value="YjiS-like"/>
    <property type="match status" value="1"/>
</dbReference>
<name>A0A2S9JC43_9HYPH</name>
<dbReference type="EMBL" id="PVBT01000007">
    <property type="protein sequence ID" value="PRD50403.1"/>
    <property type="molecule type" value="Genomic_DNA"/>
</dbReference>
<dbReference type="AlphaFoldDB" id="A0A2S9JC43"/>
<keyword evidence="1" id="KW-1133">Transmembrane helix</keyword>
<evidence type="ECO:0000313" key="3">
    <source>
        <dbReference type="EMBL" id="PRD50403.1"/>
    </source>
</evidence>
<protein>
    <recommendedName>
        <fullName evidence="2">YjiS-like domain-containing protein</fullName>
    </recommendedName>
</protein>
<organism evidence="3 4">
    <name type="scientific">Phyllobacterium myrsinacearum</name>
    <dbReference type="NCBI Taxonomy" id="28101"/>
    <lineage>
        <taxon>Bacteria</taxon>
        <taxon>Pseudomonadati</taxon>
        <taxon>Pseudomonadota</taxon>
        <taxon>Alphaproteobacteria</taxon>
        <taxon>Hyphomicrobiales</taxon>
        <taxon>Phyllobacteriaceae</taxon>
        <taxon>Phyllobacterium</taxon>
    </lineage>
</organism>
<keyword evidence="1" id="KW-0472">Membrane</keyword>
<dbReference type="Proteomes" id="UP000238563">
    <property type="component" value="Unassembled WGS sequence"/>
</dbReference>
<dbReference type="InterPro" id="IPR009506">
    <property type="entry name" value="YjiS-like"/>
</dbReference>
<keyword evidence="4" id="KW-1185">Reference proteome</keyword>
<gene>
    <name evidence="3" type="ORF">C5750_20775</name>
</gene>
<dbReference type="OrthoDB" id="7861975at2"/>
<accession>A0A2S9JC43</accession>
<evidence type="ECO:0000259" key="2">
    <source>
        <dbReference type="Pfam" id="PF06568"/>
    </source>
</evidence>
<keyword evidence="1" id="KW-0812">Transmembrane</keyword>
<reference evidence="3 4" key="1">
    <citation type="submission" date="2018-02" db="EMBL/GenBank/DDBJ databases">
        <title>The draft genome of Phyllobacterium myrsinacearum DSM5892.</title>
        <authorList>
            <person name="Li L."/>
            <person name="Liu L."/>
            <person name="Zhang X."/>
            <person name="Wang T."/>
        </authorList>
    </citation>
    <scope>NUCLEOTIDE SEQUENCE [LARGE SCALE GENOMIC DNA]</scope>
    <source>
        <strain evidence="3 4">DSM 5892</strain>
    </source>
</reference>
<proteinExistence type="predicted"/>
<evidence type="ECO:0000313" key="4">
    <source>
        <dbReference type="Proteomes" id="UP000238563"/>
    </source>
</evidence>
<feature type="domain" description="YjiS-like" evidence="2">
    <location>
        <begin position="52"/>
        <end position="86"/>
    </location>
</feature>
<sequence>MRRKWFQRGSTLLDQRHSKRSRAMTTTTRTTEVNGFVPAIAFALAQAAGFVTRMIVARRNRKTILSLGEWNDQMLHDIGVTRGDLHSALGTSLLEDPSEKLGALADVRARLRAARSIS</sequence>
<feature type="transmembrane region" description="Helical" evidence="1">
    <location>
        <begin position="36"/>
        <end position="56"/>
    </location>
</feature>
<evidence type="ECO:0000256" key="1">
    <source>
        <dbReference type="SAM" id="Phobius"/>
    </source>
</evidence>
<comment type="caution">
    <text evidence="3">The sequence shown here is derived from an EMBL/GenBank/DDBJ whole genome shotgun (WGS) entry which is preliminary data.</text>
</comment>